<proteinExistence type="predicted"/>
<dbReference type="AlphaFoldDB" id="A0A9X0WKV3"/>
<evidence type="ECO:0008006" key="5">
    <source>
        <dbReference type="Google" id="ProtNLM"/>
    </source>
</evidence>
<evidence type="ECO:0000256" key="2">
    <source>
        <dbReference type="SAM" id="SignalP"/>
    </source>
</evidence>
<evidence type="ECO:0000256" key="1">
    <source>
        <dbReference type="SAM" id="MobiDB-lite"/>
    </source>
</evidence>
<feature type="chain" id="PRO_5040759188" description="Carboxypeptidase regulatory-like domain-containing protein" evidence="2">
    <location>
        <begin position="26"/>
        <end position="241"/>
    </location>
</feature>
<keyword evidence="2" id="KW-0732">Signal</keyword>
<keyword evidence="4" id="KW-1185">Reference proteome</keyword>
<feature type="signal peptide" evidence="2">
    <location>
        <begin position="1"/>
        <end position="25"/>
    </location>
</feature>
<accession>A0A9X0WKV3</accession>
<dbReference type="Proteomes" id="UP001138802">
    <property type="component" value="Unassembled WGS sequence"/>
</dbReference>
<name>A0A9X0WKV3_9GAMM</name>
<gene>
    <name evidence="3" type="ORF">CKO25_17780</name>
</gene>
<evidence type="ECO:0000313" key="3">
    <source>
        <dbReference type="EMBL" id="MBK1646463.1"/>
    </source>
</evidence>
<feature type="region of interest" description="Disordered" evidence="1">
    <location>
        <begin position="69"/>
        <end position="145"/>
    </location>
</feature>
<comment type="caution">
    <text evidence="3">The sequence shown here is derived from an EMBL/GenBank/DDBJ whole genome shotgun (WGS) entry which is preliminary data.</text>
</comment>
<protein>
    <recommendedName>
        <fullName evidence="5">Carboxypeptidase regulatory-like domain-containing protein</fullName>
    </recommendedName>
</protein>
<sequence>MMRQMKRCAFMLTVALVLSVQPTIADEPVFEWAIAPAGVDLEPGTVIPEGMVLPPGTILPGGAILPQPPTAMPPMESDMASPPLFDPPGPPPGSTVSSPPTEDPAPIVAPAPHRSPVVEVMPQTGSSTRFTAKSTSGVPHLSGGIGASEREQMEAVKSQYNLRLLFAVAGSGAYLSNIRVEIDDATGPNLLTTVTVGPWFYASLSPGDYELRVTHAGQSQTRTIRIPSTGAVNEAFYWPAQ</sequence>
<feature type="compositionally biased region" description="Polar residues" evidence="1">
    <location>
        <begin position="123"/>
        <end position="137"/>
    </location>
</feature>
<evidence type="ECO:0000313" key="4">
    <source>
        <dbReference type="Proteomes" id="UP001138802"/>
    </source>
</evidence>
<organism evidence="3 4">
    <name type="scientific">Thiocapsa imhoffii</name>
    <dbReference type="NCBI Taxonomy" id="382777"/>
    <lineage>
        <taxon>Bacteria</taxon>
        <taxon>Pseudomonadati</taxon>
        <taxon>Pseudomonadota</taxon>
        <taxon>Gammaproteobacteria</taxon>
        <taxon>Chromatiales</taxon>
        <taxon>Chromatiaceae</taxon>
        <taxon>Thiocapsa</taxon>
    </lineage>
</organism>
<dbReference type="EMBL" id="NRSD01000025">
    <property type="protein sequence ID" value="MBK1646463.1"/>
    <property type="molecule type" value="Genomic_DNA"/>
</dbReference>
<reference evidence="3 4" key="1">
    <citation type="journal article" date="2020" name="Microorganisms">
        <title>Osmotic Adaptation and Compatible Solute Biosynthesis of Phototrophic Bacteria as Revealed from Genome Analyses.</title>
        <authorList>
            <person name="Imhoff J.F."/>
            <person name="Rahn T."/>
            <person name="Kunzel S."/>
            <person name="Keller A."/>
            <person name="Neulinger S.C."/>
        </authorList>
    </citation>
    <scope>NUCLEOTIDE SEQUENCE [LARGE SCALE GENOMIC DNA]</scope>
    <source>
        <strain evidence="3 4">DSM 21303</strain>
    </source>
</reference>
<feature type="compositionally biased region" description="Pro residues" evidence="1">
    <location>
        <begin position="84"/>
        <end position="93"/>
    </location>
</feature>